<evidence type="ECO:0000256" key="1">
    <source>
        <dbReference type="SAM" id="SignalP"/>
    </source>
</evidence>
<dbReference type="RefSeq" id="WP_301188417.1">
    <property type="nucleotide sequence ID" value="NZ_JAPDPJ010000001.1"/>
</dbReference>
<dbReference type="AlphaFoldDB" id="A0AAE3SDD1"/>
<dbReference type="Gene3D" id="2.40.160.60">
    <property type="entry name" value="Outer membrane protein transport protein (OMPP1/FadL/TodX)"/>
    <property type="match status" value="1"/>
</dbReference>
<accession>A0AAE3SDD1</accession>
<feature type="chain" id="PRO_5042101672" description="MetA-pathway of phenol degradation" evidence="1">
    <location>
        <begin position="26"/>
        <end position="279"/>
    </location>
</feature>
<name>A0AAE3SDD1_9BACT</name>
<feature type="signal peptide" evidence="1">
    <location>
        <begin position="1"/>
        <end position="25"/>
    </location>
</feature>
<evidence type="ECO:0000313" key="2">
    <source>
        <dbReference type="EMBL" id="MCW3784846.1"/>
    </source>
</evidence>
<reference evidence="2" key="1">
    <citation type="submission" date="2022-10" db="EMBL/GenBank/DDBJ databases">
        <authorList>
            <person name="Yu W.X."/>
        </authorList>
    </citation>
    <scope>NUCLEOTIDE SEQUENCE</scope>
    <source>
        <strain evidence="2">AAT</strain>
    </source>
</reference>
<evidence type="ECO:0000313" key="3">
    <source>
        <dbReference type="Proteomes" id="UP001209229"/>
    </source>
</evidence>
<evidence type="ECO:0008006" key="4">
    <source>
        <dbReference type="Google" id="ProtNLM"/>
    </source>
</evidence>
<sequence>MNLTQTLPKLALLAILLALHFHCHTQNPILLSNKSLAQGGTGVAEKGYSSIHSNPSGSAYITNSSVSANYHMPYFTKEISSQNISLISPTKLGVFHSIISRYGYKYYNESFFTLGYAKPFSEKFSISFQLNLQHNQIPESGNGSQLFSSFGFIFSPHPHLNIGFFTLNPEKSKIKIAQETETIDSYFNLGFRWNATDQFAISSEISHQISYSTITRFGLEYKINKTIRTRAGIYGKPISYTMGLGITINNFTIDSSLANHMVLGLSSGIGVSYTIKTKQ</sequence>
<keyword evidence="1" id="KW-0732">Signal</keyword>
<proteinExistence type="predicted"/>
<organism evidence="2 3">
    <name type="scientific">Plebeiibacterium sediminum</name>
    <dbReference type="NCBI Taxonomy" id="2992112"/>
    <lineage>
        <taxon>Bacteria</taxon>
        <taxon>Pseudomonadati</taxon>
        <taxon>Bacteroidota</taxon>
        <taxon>Bacteroidia</taxon>
        <taxon>Marinilabiliales</taxon>
        <taxon>Marinilabiliaceae</taxon>
        <taxon>Plebeiibacterium</taxon>
    </lineage>
</organism>
<keyword evidence="3" id="KW-1185">Reference proteome</keyword>
<gene>
    <name evidence="2" type="ORF">OM075_00125</name>
</gene>
<comment type="caution">
    <text evidence="2">The sequence shown here is derived from an EMBL/GenBank/DDBJ whole genome shotgun (WGS) entry which is preliminary data.</text>
</comment>
<dbReference type="Proteomes" id="UP001209229">
    <property type="component" value="Unassembled WGS sequence"/>
</dbReference>
<dbReference type="EMBL" id="JAPDPJ010000001">
    <property type="protein sequence ID" value="MCW3784846.1"/>
    <property type="molecule type" value="Genomic_DNA"/>
</dbReference>
<protein>
    <recommendedName>
        <fullName evidence="4">MetA-pathway of phenol degradation</fullName>
    </recommendedName>
</protein>